<evidence type="ECO:0000313" key="2">
    <source>
        <dbReference type="EMBL" id="OGX83119.1"/>
    </source>
</evidence>
<dbReference type="Proteomes" id="UP000177506">
    <property type="component" value="Unassembled WGS sequence"/>
</dbReference>
<evidence type="ECO:0000313" key="3">
    <source>
        <dbReference type="Proteomes" id="UP000177506"/>
    </source>
</evidence>
<feature type="transmembrane region" description="Helical" evidence="1">
    <location>
        <begin position="42"/>
        <end position="61"/>
    </location>
</feature>
<keyword evidence="1" id="KW-0812">Transmembrane</keyword>
<dbReference type="AlphaFoldDB" id="A0A1G1SWZ8"/>
<keyword evidence="1" id="KW-1133">Transmembrane helix</keyword>
<reference evidence="2 3" key="1">
    <citation type="submission" date="2016-08" db="EMBL/GenBank/DDBJ databases">
        <title>Hymenobacter coccineus sp. nov., Hymenobacter lapidarius sp. nov. and Hymenobacter glacialis sp. nov., isolated from Antarctic soil.</title>
        <authorList>
            <person name="Sedlacek I."/>
            <person name="Kralova S."/>
            <person name="Kyrova K."/>
            <person name="Maslanova I."/>
            <person name="Stankova E."/>
            <person name="Vrbovska V."/>
            <person name="Nemec M."/>
            <person name="Bartak M."/>
            <person name="Svec P."/>
            <person name="Busse H.-J."/>
            <person name="Pantucek R."/>
        </authorList>
    </citation>
    <scope>NUCLEOTIDE SEQUENCE [LARGE SCALE GENOMIC DNA]</scope>
    <source>
        <strain evidence="2 3">CCM 8649</strain>
    </source>
</reference>
<feature type="transmembrane region" description="Helical" evidence="1">
    <location>
        <begin position="15"/>
        <end position="35"/>
    </location>
</feature>
<protein>
    <submittedName>
        <fullName evidence="2">Uncharacterized protein</fullName>
    </submittedName>
</protein>
<proteinExistence type="predicted"/>
<name>A0A1G1SWZ8_9BACT</name>
<organism evidence="2 3">
    <name type="scientific">Hymenobacter coccineus</name>
    <dbReference type="NCBI Taxonomy" id="1908235"/>
    <lineage>
        <taxon>Bacteria</taxon>
        <taxon>Pseudomonadati</taxon>
        <taxon>Bacteroidota</taxon>
        <taxon>Cytophagia</taxon>
        <taxon>Cytophagales</taxon>
        <taxon>Hymenobacteraceae</taxon>
        <taxon>Hymenobacter</taxon>
    </lineage>
</organism>
<comment type="caution">
    <text evidence="2">The sequence shown here is derived from an EMBL/GenBank/DDBJ whole genome shotgun (WGS) entry which is preliminary data.</text>
</comment>
<gene>
    <name evidence="2" type="ORF">BEN49_12945</name>
</gene>
<dbReference type="EMBL" id="MDZA01000421">
    <property type="protein sequence ID" value="OGX83119.1"/>
    <property type="molecule type" value="Genomic_DNA"/>
</dbReference>
<accession>A0A1G1SWZ8</accession>
<keyword evidence="1" id="KW-0472">Membrane</keyword>
<keyword evidence="3" id="KW-1185">Reference proteome</keyword>
<sequence>MGGFALDGGLPDWPVVLGALASLLYAFRLLVLAVLDDGARQIFTALLVLVVLKPLVVVATVS</sequence>
<dbReference type="RefSeq" id="WP_070746288.1">
    <property type="nucleotide sequence ID" value="NZ_MDZA01000421.1"/>
</dbReference>
<dbReference type="OrthoDB" id="9978350at2"/>
<evidence type="ECO:0000256" key="1">
    <source>
        <dbReference type="SAM" id="Phobius"/>
    </source>
</evidence>